<organism evidence="8 9">
    <name type="scientific">Hemibagrus wyckioides</name>
    <dbReference type="NCBI Taxonomy" id="337641"/>
    <lineage>
        <taxon>Eukaryota</taxon>
        <taxon>Metazoa</taxon>
        <taxon>Chordata</taxon>
        <taxon>Craniata</taxon>
        <taxon>Vertebrata</taxon>
        <taxon>Euteleostomi</taxon>
        <taxon>Actinopterygii</taxon>
        <taxon>Neopterygii</taxon>
        <taxon>Teleostei</taxon>
        <taxon>Ostariophysi</taxon>
        <taxon>Siluriformes</taxon>
        <taxon>Bagridae</taxon>
        <taxon>Hemibagrus</taxon>
    </lineage>
</organism>
<dbReference type="SMART" id="SM00353">
    <property type="entry name" value="HLH"/>
    <property type="match status" value="1"/>
</dbReference>
<feature type="domain" description="BHLH" evidence="7">
    <location>
        <begin position="13"/>
        <end position="70"/>
    </location>
</feature>
<dbReference type="SUPFAM" id="SSF47459">
    <property type="entry name" value="HLH, helix-loop-helix DNA-binding domain"/>
    <property type="match status" value="1"/>
</dbReference>
<dbReference type="InterPro" id="IPR011598">
    <property type="entry name" value="bHLH_dom"/>
</dbReference>
<keyword evidence="2" id="KW-0678">Repressor</keyword>
<gene>
    <name evidence="8" type="ORF">KOW79_022258</name>
</gene>
<dbReference type="Pfam" id="PF00010">
    <property type="entry name" value="HLH"/>
    <property type="match status" value="1"/>
</dbReference>
<evidence type="ECO:0000256" key="6">
    <source>
        <dbReference type="SAM" id="MobiDB-lite"/>
    </source>
</evidence>
<sequence length="202" mass="23496">MNQFEETERLKMDRKLLKPQVERRRRERMNRSLENLRLLVLQGPEQQAVSQRRVEKAEILEHTVLFLQSSIAEAKKPRAEDESSSDGHQFLDGFSACLQKAARFLQEQSEARGLHDSLSSSLHRCLSRRPHRPSVRDVRHIAQGLQSVRRHSHTPSHPYRMPLQDTDPNSVRQHHNQNTASTPWPTTSPQATGRQSVWRPWP</sequence>
<protein>
    <recommendedName>
        <fullName evidence="7">BHLH domain-containing protein</fullName>
    </recommendedName>
</protein>
<dbReference type="InterPro" id="IPR036638">
    <property type="entry name" value="HLH_DNA-bd_sf"/>
</dbReference>
<accession>A0A9D3N5M8</accession>
<dbReference type="GO" id="GO:0046983">
    <property type="term" value="F:protein dimerization activity"/>
    <property type="evidence" value="ECO:0007669"/>
    <property type="project" value="InterPro"/>
</dbReference>
<evidence type="ECO:0000313" key="8">
    <source>
        <dbReference type="EMBL" id="KAG7314955.1"/>
    </source>
</evidence>
<keyword evidence="3" id="KW-0805">Transcription regulation</keyword>
<dbReference type="OrthoDB" id="8930573at2759"/>
<dbReference type="Gene3D" id="4.10.280.10">
    <property type="entry name" value="Helix-loop-helix DNA-binding domain"/>
    <property type="match status" value="1"/>
</dbReference>
<dbReference type="AlphaFoldDB" id="A0A9D3N5M8"/>
<dbReference type="InterPro" id="IPR050370">
    <property type="entry name" value="HES_HEY"/>
</dbReference>
<reference evidence="8 9" key="1">
    <citation type="submission" date="2021-06" db="EMBL/GenBank/DDBJ databases">
        <title>Chromosome-level genome assembly of the red-tail catfish (Hemibagrus wyckioides).</title>
        <authorList>
            <person name="Shao F."/>
        </authorList>
    </citation>
    <scope>NUCLEOTIDE SEQUENCE [LARGE SCALE GENOMIC DNA]</scope>
    <source>
        <strain evidence="8">EC202008001</strain>
        <tissue evidence="8">Blood</tissue>
    </source>
</reference>
<comment type="caution">
    <text evidence="8">The sequence shown here is derived from an EMBL/GenBank/DDBJ whole genome shotgun (WGS) entry which is preliminary data.</text>
</comment>
<keyword evidence="5" id="KW-0539">Nucleus</keyword>
<keyword evidence="9" id="KW-1185">Reference proteome</keyword>
<feature type="region of interest" description="Disordered" evidence="6">
    <location>
        <begin position="113"/>
        <end position="202"/>
    </location>
</feature>
<evidence type="ECO:0000256" key="4">
    <source>
        <dbReference type="ARBA" id="ARBA00023163"/>
    </source>
</evidence>
<comment type="subcellular location">
    <subcellularLocation>
        <location evidence="1">Nucleus</location>
    </subcellularLocation>
</comment>
<feature type="compositionally biased region" description="Polar residues" evidence="6">
    <location>
        <begin position="166"/>
        <end position="195"/>
    </location>
</feature>
<evidence type="ECO:0000313" key="9">
    <source>
        <dbReference type="Proteomes" id="UP000824219"/>
    </source>
</evidence>
<evidence type="ECO:0000256" key="2">
    <source>
        <dbReference type="ARBA" id="ARBA00022491"/>
    </source>
</evidence>
<dbReference type="PROSITE" id="PS50888">
    <property type="entry name" value="BHLH"/>
    <property type="match status" value="1"/>
</dbReference>
<evidence type="ECO:0000256" key="5">
    <source>
        <dbReference type="ARBA" id="ARBA00023242"/>
    </source>
</evidence>
<evidence type="ECO:0000256" key="3">
    <source>
        <dbReference type="ARBA" id="ARBA00023015"/>
    </source>
</evidence>
<dbReference type="EMBL" id="JAHKSW010000028">
    <property type="protein sequence ID" value="KAG7314955.1"/>
    <property type="molecule type" value="Genomic_DNA"/>
</dbReference>
<keyword evidence="4" id="KW-0804">Transcription</keyword>
<evidence type="ECO:0000256" key="1">
    <source>
        <dbReference type="ARBA" id="ARBA00004123"/>
    </source>
</evidence>
<dbReference type="PANTHER" id="PTHR10985">
    <property type="entry name" value="BASIC HELIX-LOOP-HELIX TRANSCRIPTION FACTOR, HES-RELATED"/>
    <property type="match status" value="1"/>
</dbReference>
<proteinExistence type="predicted"/>
<dbReference type="Proteomes" id="UP000824219">
    <property type="component" value="Linkage Group LG28"/>
</dbReference>
<dbReference type="GO" id="GO:0005634">
    <property type="term" value="C:nucleus"/>
    <property type="evidence" value="ECO:0007669"/>
    <property type="project" value="UniProtKB-SubCell"/>
</dbReference>
<evidence type="ECO:0000259" key="7">
    <source>
        <dbReference type="PROSITE" id="PS50888"/>
    </source>
</evidence>
<name>A0A9D3N5M8_9TELE</name>